<dbReference type="PANTHER" id="PTHR46698:SF4">
    <property type="entry name" value="CROSSVEINLESS 2"/>
    <property type="match status" value="1"/>
</dbReference>
<evidence type="ECO:0000256" key="2">
    <source>
        <dbReference type="ARBA" id="ARBA00022525"/>
    </source>
</evidence>
<dbReference type="SMART" id="SM00832">
    <property type="entry name" value="C8"/>
    <property type="match status" value="1"/>
</dbReference>
<dbReference type="PROSITE" id="PS51233">
    <property type="entry name" value="VWFD"/>
    <property type="match status" value="1"/>
</dbReference>
<dbReference type="PROSITE" id="PS50184">
    <property type="entry name" value="VWFC_2"/>
    <property type="match status" value="3"/>
</dbReference>
<dbReference type="SUPFAM" id="SSF57603">
    <property type="entry name" value="FnI-like domain"/>
    <property type="match status" value="4"/>
</dbReference>
<dbReference type="Gene3D" id="3.10.100.10">
    <property type="entry name" value="Mannose-Binding Protein A, subunit A"/>
    <property type="match status" value="1"/>
</dbReference>
<evidence type="ECO:0000256" key="5">
    <source>
        <dbReference type="ARBA" id="ARBA00023157"/>
    </source>
</evidence>
<name>A0A8S3SXQ4_MYTED</name>
<feature type="signal peptide" evidence="6">
    <location>
        <begin position="1"/>
        <end position="18"/>
    </location>
</feature>
<dbReference type="SMART" id="SM00214">
    <property type="entry name" value="VWC"/>
    <property type="match status" value="4"/>
</dbReference>
<dbReference type="PROSITE" id="PS50041">
    <property type="entry name" value="C_TYPE_LECTIN_2"/>
    <property type="match status" value="1"/>
</dbReference>
<gene>
    <name evidence="10" type="ORF">MEDL_38771</name>
</gene>
<dbReference type="SMART" id="SM00215">
    <property type="entry name" value="VWC_out"/>
    <property type="match status" value="2"/>
</dbReference>
<organism evidence="10 11">
    <name type="scientific">Mytilus edulis</name>
    <name type="common">Blue mussel</name>
    <dbReference type="NCBI Taxonomy" id="6550"/>
    <lineage>
        <taxon>Eukaryota</taxon>
        <taxon>Metazoa</taxon>
        <taxon>Spiralia</taxon>
        <taxon>Lophotrochozoa</taxon>
        <taxon>Mollusca</taxon>
        <taxon>Bivalvia</taxon>
        <taxon>Autobranchia</taxon>
        <taxon>Pteriomorphia</taxon>
        <taxon>Mytilida</taxon>
        <taxon>Mytiloidea</taxon>
        <taxon>Mytilidae</taxon>
        <taxon>Mytilinae</taxon>
        <taxon>Mytilus</taxon>
    </lineage>
</organism>
<evidence type="ECO:0000259" key="8">
    <source>
        <dbReference type="PROSITE" id="PS50184"/>
    </source>
</evidence>
<dbReference type="Gene3D" id="2.10.25.10">
    <property type="entry name" value="Laminin"/>
    <property type="match status" value="1"/>
</dbReference>
<dbReference type="InterPro" id="IPR014853">
    <property type="entry name" value="VWF/SSPO/ZAN-like_Cys-rich_dom"/>
</dbReference>
<keyword evidence="5" id="KW-1015">Disulfide bond</keyword>
<dbReference type="GO" id="GO:0005576">
    <property type="term" value="C:extracellular region"/>
    <property type="evidence" value="ECO:0007669"/>
    <property type="project" value="UniProtKB-SubCell"/>
</dbReference>
<keyword evidence="2" id="KW-0964">Secreted</keyword>
<dbReference type="Pfam" id="PF00094">
    <property type="entry name" value="VWD"/>
    <property type="match status" value="1"/>
</dbReference>
<proteinExistence type="predicted"/>
<dbReference type="Pfam" id="PF08742">
    <property type="entry name" value="C8"/>
    <property type="match status" value="1"/>
</dbReference>
<evidence type="ECO:0000256" key="3">
    <source>
        <dbReference type="ARBA" id="ARBA00022729"/>
    </source>
</evidence>
<dbReference type="OrthoDB" id="6019304at2759"/>
<comment type="subcellular location">
    <subcellularLocation>
        <location evidence="1">Secreted</location>
    </subcellularLocation>
</comment>
<dbReference type="EMBL" id="CAJPWZ010001855">
    <property type="protein sequence ID" value="CAG2225628.1"/>
    <property type="molecule type" value="Genomic_DNA"/>
</dbReference>
<dbReference type="Proteomes" id="UP000683360">
    <property type="component" value="Unassembled WGS sequence"/>
</dbReference>
<dbReference type="InterPro" id="IPR002919">
    <property type="entry name" value="TIL_dom"/>
</dbReference>
<feature type="domain" description="VWFC" evidence="8">
    <location>
        <begin position="204"/>
        <end position="263"/>
    </location>
</feature>
<dbReference type="Gene3D" id="6.20.200.20">
    <property type="match status" value="5"/>
</dbReference>
<dbReference type="SUPFAM" id="SSF56436">
    <property type="entry name" value="C-type lectin-like"/>
    <property type="match status" value="1"/>
</dbReference>
<evidence type="ECO:0000313" key="11">
    <source>
        <dbReference type="Proteomes" id="UP000683360"/>
    </source>
</evidence>
<dbReference type="SMART" id="SM00216">
    <property type="entry name" value="VWD"/>
    <property type="match status" value="1"/>
</dbReference>
<dbReference type="InterPro" id="IPR001007">
    <property type="entry name" value="VWF_dom"/>
</dbReference>
<evidence type="ECO:0000259" key="9">
    <source>
        <dbReference type="PROSITE" id="PS51233"/>
    </source>
</evidence>
<protein>
    <submittedName>
        <fullName evidence="10">Uncharacterized protein</fullName>
    </submittedName>
</protein>
<feature type="chain" id="PRO_5035914426" evidence="6">
    <location>
        <begin position="19"/>
        <end position="756"/>
    </location>
</feature>
<dbReference type="Pfam" id="PF00059">
    <property type="entry name" value="Lectin_C"/>
    <property type="match status" value="1"/>
</dbReference>
<dbReference type="PROSITE" id="PS01208">
    <property type="entry name" value="VWFC_1"/>
    <property type="match status" value="1"/>
</dbReference>
<dbReference type="Pfam" id="PF00093">
    <property type="entry name" value="VWC"/>
    <property type="match status" value="3"/>
</dbReference>
<feature type="domain" description="C-type lectin" evidence="7">
    <location>
        <begin position="645"/>
        <end position="743"/>
    </location>
</feature>
<dbReference type="InterPro" id="IPR001846">
    <property type="entry name" value="VWF_type-D"/>
</dbReference>
<dbReference type="SMART" id="SM00034">
    <property type="entry name" value="CLECT"/>
    <property type="match status" value="1"/>
</dbReference>
<dbReference type="InterPro" id="IPR016186">
    <property type="entry name" value="C-type_lectin-like/link_sf"/>
</dbReference>
<dbReference type="Pfam" id="PF01826">
    <property type="entry name" value="TIL"/>
    <property type="match status" value="1"/>
</dbReference>
<dbReference type="InterPro" id="IPR016187">
    <property type="entry name" value="CTDL_fold"/>
</dbReference>
<feature type="domain" description="VWFC" evidence="8">
    <location>
        <begin position="266"/>
        <end position="327"/>
    </location>
</feature>
<evidence type="ECO:0000256" key="6">
    <source>
        <dbReference type="SAM" id="SignalP"/>
    </source>
</evidence>
<keyword evidence="4" id="KW-0677">Repeat</keyword>
<evidence type="ECO:0000313" key="10">
    <source>
        <dbReference type="EMBL" id="CAG2225628.1"/>
    </source>
</evidence>
<feature type="domain" description="VWFD" evidence="9">
    <location>
        <begin position="331"/>
        <end position="503"/>
    </location>
</feature>
<evidence type="ECO:0000256" key="1">
    <source>
        <dbReference type="ARBA" id="ARBA00004613"/>
    </source>
</evidence>
<evidence type="ECO:0000259" key="7">
    <source>
        <dbReference type="PROSITE" id="PS50041"/>
    </source>
</evidence>
<sequence length="756" mass="85519">MFTLTLFYFLGTISRCDTEGEDIYIEGITGPCIRCFCKNGEVRCEREVCQSLEGCYMILFDNPWQKNQCCEVCKRCQYQGKAFDSGQSWVEADDPCVTLHCRAGVITRSEMKCYTPCMNPVTTSGLCCGSCNGCKYQGKQLSDGESFTLKSDPCTKCLCQRGSIVCQKQACPVLNCPANVIYTPNGSCCAVCSGERRIFNLPGGRCFFQNKIYKTGQLFMPGNCTKCTCMEGTAICDRESCPPLTCSLDRAFQPKDSCCKICPSKDPCEYKGTYKQDGQKWQPHICMSCYCDDGATRCRMENCKNTLWCPMGYKLQYVKEECCPRCVEVEGVCTVYGDPHYRTFDGKIFNFQGPCKYLLAEDESGKSFAIRVRNEARTSPWFTWTKMLSIFISGHKVGLHQKRVVKVNRKRVRLPFTKIPHFKLYREGQSIVFQSKIGLKVVWDGHSYVEVTVASRYRTKMQGLCGNYNGNADDDMRGRDQKVYKSSEEFGDTWRVGSRAACAIVDKQETKLPSCDTEKHALKRAKTECSTILGSMFTKCRRRVDVGPYYRSCITDMCDCPQDQICACESFKAYAHACSRFGISTKWDEEIICPHQCPEGARFKKCTKKCERTCDNPYTRRKICRDTCAPECLCPKGHVLLNKKCSACKAHTGYLATIETSDENTFLKTQSKIINANFWVGGEDDLIEGEWTWAETDEPFDFTDWISTQPDNSQGEDCLVLWQAASWQWNDLSCESHSYYICEKSISGSGGAIIGK</sequence>
<dbReference type="CDD" id="cd00037">
    <property type="entry name" value="CLECT"/>
    <property type="match status" value="1"/>
</dbReference>
<keyword evidence="3 6" id="KW-0732">Signal</keyword>
<dbReference type="CDD" id="cd19941">
    <property type="entry name" value="TIL"/>
    <property type="match status" value="1"/>
</dbReference>
<keyword evidence="11" id="KW-1185">Reference proteome</keyword>
<dbReference type="InterPro" id="IPR001304">
    <property type="entry name" value="C-type_lectin-like"/>
</dbReference>
<dbReference type="AlphaFoldDB" id="A0A8S3SXQ4"/>
<dbReference type="PANTHER" id="PTHR46698">
    <property type="entry name" value="CROSSVEINLESS 2"/>
    <property type="match status" value="1"/>
</dbReference>
<dbReference type="InterPro" id="IPR052424">
    <property type="entry name" value="Kielin_Chordin-BMP_Reg"/>
</dbReference>
<comment type="caution">
    <text evidence="10">The sequence shown here is derived from an EMBL/GenBank/DDBJ whole genome shotgun (WGS) entry which is preliminary data.</text>
</comment>
<evidence type="ECO:0000256" key="4">
    <source>
        <dbReference type="ARBA" id="ARBA00022737"/>
    </source>
</evidence>
<reference evidence="10" key="1">
    <citation type="submission" date="2021-03" db="EMBL/GenBank/DDBJ databases">
        <authorList>
            <person name="Bekaert M."/>
        </authorList>
    </citation>
    <scope>NUCLEOTIDE SEQUENCE</scope>
</reference>
<accession>A0A8S3SXQ4</accession>
<dbReference type="PROSITE" id="PS00615">
    <property type="entry name" value="C_TYPE_LECTIN_1"/>
    <property type="match status" value="1"/>
</dbReference>
<dbReference type="InterPro" id="IPR018378">
    <property type="entry name" value="C-type_lectin_CS"/>
</dbReference>
<feature type="domain" description="VWFC" evidence="8">
    <location>
        <begin position="132"/>
        <end position="193"/>
    </location>
</feature>